<dbReference type="InterPro" id="IPR000150">
    <property type="entry name" value="Cof"/>
</dbReference>
<protein>
    <submittedName>
        <fullName evidence="1">HAD family phosphatase</fullName>
    </submittedName>
</protein>
<accession>A0A7M2X0X9</accession>
<organism evidence="1 2">
    <name type="scientific">Humisphaera borealis</name>
    <dbReference type="NCBI Taxonomy" id="2807512"/>
    <lineage>
        <taxon>Bacteria</taxon>
        <taxon>Pseudomonadati</taxon>
        <taxon>Planctomycetota</taxon>
        <taxon>Phycisphaerae</taxon>
        <taxon>Tepidisphaerales</taxon>
        <taxon>Tepidisphaeraceae</taxon>
        <taxon>Humisphaera</taxon>
    </lineage>
</organism>
<dbReference type="Gene3D" id="3.30.1240.10">
    <property type="match status" value="1"/>
</dbReference>
<dbReference type="KEGG" id="hbs:IPV69_08600"/>
<dbReference type="GO" id="GO:0016791">
    <property type="term" value="F:phosphatase activity"/>
    <property type="evidence" value="ECO:0007669"/>
    <property type="project" value="TreeGrafter"/>
</dbReference>
<dbReference type="SUPFAM" id="SSF56784">
    <property type="entry name" value="HAD-like"/>
    <property type="match status" value="1"/>
</dbReference>
<dbReference type="Proteomes" id="UP000593765">
    <property type="component" value="Chromosome"/>
</dbReference>
<sequence>MSRVPKQPRSIAPAQIPPIGLVAIDLDGTLLTDQKQVSKRTARALAALPSRGVKVVIASARPPRSVKPIYELLGLDTWQINYNGALIWDHPNLQIVHHQPMPPALVNAIVQHARGAYPDCLVSCEILDKWFTDRYDNTYTTETGRMFEPDLVAPLWMFLSQPVTKLMLLGPTTMIDDLTQLVREAFPQVAVVRSDPELLQIMDASASKAAALNYVGEAYGVPMSRVMAIGDAMNDLEMLQAAGVAVAMDNAPPAIKQVSHWVAPSNNDHGVHAALVRYGLVD</sequence>
<dbReference type="InterPro" id="IPR023214">
    <property type="entry name" value="HAD_sf"/>
</dbReference>
<name>A0A7M2X0X9_9BACT</name>
<reference evidence="1 2" key="1">
    <citation type="submission" date="2020-10" db="EMBL/GenBank/DDBJ databases">
        <title>Wide distribution of Phycisphaera-like planctomycetes from WD2101 soil group in peatlands and genome analysis of the first cultivated representative.</title>
        <authorList>
            <person name="Dedysh S.N."/>
            <person name="Beletsky A.V."/>
            <person name="Ivanova A."/>
            <person name="Kulichevskaya I.S."/>
            <person name="Suzina N.E."/>
            <person name="Philippov D.A."/>
            <person name="Rakitin A.L."/>
            <person name="Mardanov A.V."/>
            <person name="Ravin N.V."/>
        </authorList>
    </citation>
    <scope>NUCLEOTIDE SEQUENCE [LARGE SCALE GENOMIC DNA]</scope>
    <source>
        <strain evidence="1 2">M1803</strain>
    </source>
</reference>
<dbReference type="RefSeq" id="WP_206294656.1">
    <property type="nucleotide sequence ID" value="NZ_CP063458.1"/>
</dbReference>
<proteinExistence type="predicted"/>
<dbReference type="SFLD" id="SFLDG01140">
    <property type="entry name" value="C2.B:_Phosphomannomutase_and_P"/>
    <property type="match status" value="1"/>
</dbReference>
<dbReference type="PROSITE" id="PS01228">
    <property type="entry name" value="COF_1"/>
    <property type="match status" value="1"/>
</dbReference>
<dbReference type="GO" id="GO:0005829">
    <property type="term" value="C:cytosol"/>
    <property type="evidence" value="ECO:0007669"/>
    <property type="project" value="TreeGrafter"/>
</dbReference>
<gene>
    <name evidence="1" type="ORF">IPV69_08600</name>
</gene>
<dbReference type="GO" id="GO:0000287">
    <property type="term" value="F:magnesium ion binding"/>
    <property type="evidence" value="ECO:0007669"/>
    <property type="project" value="TreeGrafter"/>
</dbReference>
<dbReference type="PANTHER" id="PTHR10000">
    <property type="entry name" value="PHOSPHOSERINE PHOSPHATASE"/>
    <property type="match status" value="1"/>
</dbReference>
<dbReference type="InterPro" id="IPR036412">
    <property type="entry name" value="HAD-like_sf"/>
</dbReference>
<keyword evidence="2" id="KW-1185">Reference proteome</keyword>
<dbReference type="NCBIfam" id="TIGR01484">
    <property type="entry name" value="HAD-SF-IIB"/>
    <property type="match status" value="1"/>
</dbReference>
<dbReference type="EMBL" id="CP063458">
    <property type="protein sequence ID" value="QOV91397.1"/>
    <property type="molecule type" value="Genomic_DNA"/>
</dbReference>
<dbReference type="InterPro" id="IPR006379">
    <property type="entry name" value="HAD-SF_hydro_IIB"/>
</dbReference>
<evidence type="ECO:0000313" key="1">
    <source>
        <dbReference type="EMBL" id="QOV91397.1"/>
    </source>
</evidence>
<evidence type="ECO:0000313" key="2">
    <source>
        <dbReference type="Proteomes" id="UP000593765"/>
    </source>
</evidence>
<dbReference type="NCBIfam" id="TIGR00099">
    <property type="entry name" value="Cof-subfamily"/>
    <property type="match status" value="1"/>
</dbReference>
<dbReference type="AlphaFoldDB" id="A0A7M2X0X9"/>
<dbReference type="Pfam" id="PF08282">
    <property type="entry name" value="Hydrolase_3"/>
    <property type="match status" value="1"/>
</dbReference>
<dbReference type="Gene3D" id="3.40.50.1000">
    <property type="entry name" value="HAD superfamily/HAD-like"/>
    <property type="match status" value="1"/>
</dbReference>
<dbReference type="SFLD" id="SFLDS00003">
    <property type="entry name" value="Haloacid_Dehalogenase"/>
    <property type="match status" value="1"/>
</dbReference>
<dbReference type="PANTHER" id="PTHR10000:SF8">
    <property type="entry name" value="HAD SUPERFAMILY HYDROLASE-LIKE, TYPE 3"/>
    <property type="match status" value="1"/>
</dbReference>
<dbReference type="CDD" id="cd07516">
    <property type="entry name" value="HAD_Pase"/>
    <property type="match status" value="1"/>
</dbReference>